<dbReference type="InterPro" id="IPR003660">
    <property type="entry name" value="HAMP_dom"/>
</dbReference>
<feature type="transmembrane region" description="Helical" evidence="11">
    <location>
        <begin position="6"/>
        <end position="28"/>
    </location>
</feature>
<sequence>MNIRTRLTLLFALLVASILLLFSVFTYYQYSQFRETEFQQRLVEKATTTVRLRDDVGEVPGKDLPVLSDEQVTIYNEQNKVVYNSNTVRNIAHIGNLLTYIRQHKVFFFKQSSFEGVGITFRDHNNQLLVVVATAYDRYGFSKIDRLRQILFLGWLVGLIIVGISGWLFASDALRPVSEIITQVNAISATNIHKRLRVGRQRDELAQLAHTFNQMLNRLEEAFISQKSFVSHASHELRTPLTVMMGQIDVTLMSPRSTTEYAATLENVLEEVRKMISLTNGLLELAHINADAATIDMHAVRVDEMLWQARTNILHKQPDYQIDIEFDNFPEQEEDLTLTGESALLTTAFQNLMENGCKYSPKHSVRVVLSFTAEKIKLQFIDQGYGISDADLPHIFEAFYRSENTMQIQGHGIGLALTYRIIQLHHGQLRIHSVLNQGTTITLYFPVQAQQ</sequence>
<dbReference type="InterPro" id="IPR036890">
    <property type="entry name" value="HATPase_C_sf"/>
</dbReference>
<dbReference type="SUPFAM" id="SSF47384">
    <property type="entry name" value="Homodimeric domain of signal transducing histidine kinase"/>
    <property type="match status" value="1"/>
</dbReference>
<keyword evidence="15" id="KW-1185">Reference proteome</keyword>
<feature type="domain" description="Histidine kinase" evidence="12">
    <location>
        <begin position="232"/>
        <end position="449"/>
    </location>
</feature>
<dbReference type="PRINTS" id="PR00344">
    <property type="entry name" value="BCTRLSENSOR"/>
</dbReference>
<dbReference type="EC" id="2.7.13.3" evidence="3"/>
<dbReference type="InterPro" id="IPR003594">
    <property type="entry name" value="HATPase_dom"/>
</dbReference>
<dbReference type="Pfam" id="PF02518">
    <property type="entry name" value="HATPase_c"/>
    <property type="match status" value="1"/>
</dbReference>
<dbReference type="PROSITE" id="PS50885">
    <property type="entry name" value="HAMP"/>
    <property type="match status" value="1"/>
</dbReference>
<dbReference type="AlphaFoldDB" id="A0A1S2VJE7"/>
<dbReference type="SMART" id="SM00304">
    <property type="entry name" value="HAMP"/>
    <property type="match status" value="1"/>
</dbReference>
<keyword evidence="7 14" id="KW-0418">Kinase</keyword>
<dbReference type="SUPFAM" id="SSF158472">
    <property type="entry name" value="HAMP domain-like"/>
    <property type="match status" value="1"/>
</dbReference>
<dbReference type="Gene3D" id="3.30.565.10">
    <property type="entry name" value="Histidine kinase-like ATPase, C-terminal domain"/>
    <property type="match status" value="1"/>
</dbReference>
<comment type="caution">
    <text evidence="14">The sequence shown here is derived from an EMBL/GenBank/DDBJ whole genome shotgun (WGS) entry which is preliminary data.</text>
</comment>
<dbReference type="GO" id="GO:0005886">
    <property type="term" value="C:plasma membrane"/>
    <property type="evidence" value="ECO:0007669"/>
    <property type="project" value="TreeGrafter"/>
</dbReference>
<name>A0A1S2VJE7_9BACT</name>
<dbReference type="Gene3D" id="6.10.340.10">
    <property type="match status" value="1"/>
</dbReference>
<accession>A0A1S2VJE7</accession>
<keyword evidence="8 11" id="KW-1133">Transmembrane helix</keyword>
<evidence type="ECO:0000259" key="13">
    <source>
        <dbReference type="PROSITE" id="PS50885"/>
    </source>
</evidence>
<dbReference type="InterPro" id="IPR050428">
    <property type="entry name" value="TCS_sensor_his_kinase"/>
</dbReference>
<keyword evidence="6 11" id="KW-0812">Transmembrane</keyword>
<comment type="catalytic activity">
    <reaction evidence="1">
        <text>ATP + protein L-histidine = ADP + protein N-phospho-L-histidine.</text>
        <dbReference type="EC" id="2.7.13.3"/>
    </reaction>
</comment>
<feature type="transmembrane region" description="Helical" evidence="11">
    <location>
        <begin position="150"/>
        <end position="170"/>
    </location>
</feature>
<evidence type="ECO:0000256" key="9">
    <source>
        <dbReference type="ARBA" id="ARBA00023012"/>
    </source>
</evidence>
<dbReference type="OrthoDB" id="594725at2"/>
<keyword evidence="4" id="KW-0597">Phosphoprotein</keyword>
<evidence type="ECO:0000256" key="2">
    <source>
        <dbReference type="ARBA" id="ARBA00004370"/>
    </source>
</evidence>
<organism evidence="14 15">
    <name type="scientific">Arsenicibacter rosenii</name>
    <dbReference type="NCBI Taxonomy" id="1750698"/>
    <lineage>
        <taxon>Bacteria</taxon>
        <taxon>Pseudomonadati</taxon>
        <taxon>Bacteroidota</taxon>
        <taxon>Cytophagia</taxon>
        <taxon>Cytophagales</taxon>
        <taxon>Spirosomataceae</taxon>
        <taxon>Arsenicibacter</taxon>
    </lineage>
</organism>
<dbReference type="Pfam" id="PF00512">
    <property type="entry name" value="HisKA"/>
    <property type="match status" value="1"/>
</dbReference>
<dbReference type="RefSeq" id="WP_071503619.1">
    <property type="nucleotide sequence ID" value="NZ_MORL01000006.1"/>
</dbReference>
<dbReference type="PANTHER" id="PTHR45436:SF5">
    <property type="entry name" value="SENSOR HISTIDINE KINASE TRCS"/>
    <property type="match status" value="1"/>
</dbReference>
<dbReference type="SUPFAM" id="SSF55874">
    <property type="entry name" value="ATPase domain of HSP90 chaperone/DNA topoisomerase II/histidine kinase"/>
    <property type="match status" value="1"/>
</dbReference>
<evidence type="ECO:0000259" key="12">
    <source>
        <dbReference type="PROSITE" id="PS50109"/>
    </source>
</evidence>
<keyword evidence="9" id="KW-0902">Two-component regulatory system</keyword>
<evidence type="ECO:0000256" key="11">
    <source>
        <dbReference type="SAM" id="Phobius"/>
    </source>
</evidence>
<evidence type="ECO:0000256" key="4">
    <source>
        <dbReference type="ARBA" id="ARBA00022553"/>
    </source>
</evidence>
<dbReference type="Proteomes" id="UP000181790">
    <property type="component" value="Unassembled WGS sequence"/>
</dbReference>
<dbReference type="SMART" id="SM00388">
    <property type="entry name" value="HisKA"/>
    <property type="match status" value="1"/>
</dbReference>
<dbReference type="FunFam" id="1.10.287.130:FF:000001">
    <property type="entry name" value="Two-component sensor histidine kinase"/>
    <property type="match status" value="1"/>
</dbReference>
<keyword evidence="5" id="KW-0808">Transferase</keyword>
<dbReference type="InterPro" id="IPR005467">
    <property type="entry name" value="His_kinase_dom"/>
</dbReference>
<evidence type="ECO:0000256" key="8">
    <source>
        <dbReference type="ARBA" id="ARBA00022989"/>
    </source>
</evidence>
<dbReference type="CDD" id="cd06225">
    <property type="entry name" value="HAMP"/>
    <property type="match status" value="1"/>
</dbReference>
<protein>
    <recommendedName>
        <fullName evidence="3">histidine kinase</fullName>
        <ecNumber evidence="3">2.7.13.3</ecNumber>
    </recommendedName>
</protein>
<evidence type="ECO:0000313" key="15">
    <source>
        <dbReference type="Proteomes" id="UP000181790"/>
    </source>
</evidence>
<dbReference type="CDD" id="cd00082">
    <property type="entry name" value="HisKA"/>
    <property type="match status" value="1"/>
</dbReference>
<dbReference type="Pfam" id="PF00672">
    <property type="entry name" value="HAMP"/>
    <property type="match status" value="1"/>
</dbReference>
<evidence type="ECO:0000256" key="6">
    <source>
        <dbReference type="ARBA" id="ARBA00022692"/>
    </source>
</evidence>
<evidence type="ECO:0000313" key="14">
    <source>
        <dbReference type="EMBL" id="OIN58510.1"/>
    </source>
</evidence>
<keyword evidence="10 11" id="KW-0472">Membrane</keyword>
<comment type="subcellular location">
    <subcellularLocation>
        <location evidence="2">Membrane</location>
    </subcellularLocation>
</comment>
<evidence type="ECO:0000256" key="7">
    <source>
        <dbReference type="ARBA" id="ARBA00022777"/>
    </source>
</evidence>
<dbReference type="PANTHER" id="PTHR45436">
    <property type="entry name" value="SENSOR HISTIDINE KINASE YKOH"/>
    <property type="match status" value="1"/>
</dbReference>
<dbReference type="EMBL" id="MORL01000006">
    <property type="protein sequence ID" value="OIN58510.1"/>
    <property type="molecule type" value="Genomic_DNA"/>
</dbReference>
<dbReference type="Gene3D" id="1.10.287.130">
    <property type="match status" value="1"/>
</dbReference>
<reference evidence="14 15" key="1">
    <citation type="submission" date="2016-10" db="EMBL/GenBank/DDBJ databases">
        <title>Arsenicibacter rosenii gen. nov., sp. nov., an efficient arsenic-methylating bacterium isolated from an arsenic-contaminated paddy soil.</title>
        <authorList>
            <person name="Huang K."/>
        </authorList>
    </citation>
    <scope>NUCLEOTIDE SEQUENCE [LARGE SCALE GENOMIC DNA]</scope>
    <source>
        <strain evidence="14 15">SM-1</strain>
    </source>
</reference>
<feature type="domain" description="HAMP" evidence="13">
    <location>
        <begin position="171"/>
        <end position="224"/>
    </location>
</feature>
<dbReference type="PROSITE" id="PS50109">
    <property type="entry name" value="HIS_KIN"/>
    <property type="match status" value="1"/>
</dbReference>
<proteinExistence type="predicted"/>
<dbReference type="CDD" id="cd00075">
    <property type="entry name" value="HATPase"/>
    <property type="match status" value="1"/>
</dbReference>
<dbReference type="InterPro" id="IPR003661">
    <property type="entry name" value="HisK_dim/P_dom"/>
</dbReference>
<evidence type="ECO:0000256" key="5">
    <source>
        <dbReference type="ARBA" id="ARBA00022679"/>
    </source>
</evidence>
<dbReference type="InterPro" id="IPR004358">
    <property type="entry name" value="Sig_transdc_His_kin-like_C"/>
</dbReference>
<dbReference type="InterPro" id="IPR036097">
    <property type="entry name" value="HisK_dim/P_sf"/>
</dbReference>
<dbReference type="SMART" id="SM00387">
    <property type="entry name" value="HATPase_c"/>
    <property type="match status" value="1"/>
</dbReference>
<gene>
    <name evidence="14" type="ORF">BLX24_13115</name>
</gene>
<dbReference type="GO" id="GO:0000155">
    <property type="term" value="F:phosphorelay sensor kinase activity"/>
    <property type="evidence" value="ECO:0007669"/>
    <property type="project" value="InterPro"/>
</dbReference>
<evidence type="ECO:0000256" key="1">
    <source>
        <dbReference type="ARBA" id="ARBA00000085"/>
    </source>
</evidence>
<evidence type="ECO:0000256" key="10">
    <source>
        <dbReference type="ARBA" id="ARBA00023136"/>
    </source>
</evidence>
<evidence type="ECO:0000256" key="3">
    <source>
        <dbReference type="ARBA" id="ARBA00012438"/>
    </source>
</evidence>